<dbReference type="InterPro" id="IPR036875">
    <property type="entry name" value="Znf_CCHC_sf"/>
</dbReference>
<keyword evidence="6" id="KW-0863">Zinc-finger</keyword>
<dbReference type="SMART" id="SM00343">
    <property type="entry name" value="ZnF_C2HC"/>
    <property type="match status" value="1"/>
</dbReference>
<dbReference type="Gene3D" id="4.10.60.10">
    <property type="entry name" value="Zinc finger, CCHC-type"/>
    <property type="match status" value="1"/>
</dbReference>
<reference evidence="10" key="1">
    <citation type="journal article" date="2022" name="Cell">
        <title>Repeat-based holocentromeres influence genome architecture and karyotype evolution.</title>
        <authorList>
            <person name="Hofstatter P.G."/>
            <person name="Thangavel G."/>
            <person name="Lux T."/>
            <person name="Neumann P."/>
            <person name="Vondrak T."/>
            <person name="Novak P."/>
            <person name="Zhang M."/>
            <person name="Costa L."/>
            <person name="Castellani M."/>
            <person name="Scott A."/>
            <person name="Toegelov H."/>
            <person name="Fuchs J."/>
            <person name="Mata-Sucre Y."/>
            <person name="Dias Y."/>
            <person name="Vanzela A.L.L."/>
            <person name="Huettel B."/>
            <person name="Almeida C.C.S."/>
            <person name="Simkova H."/>
            <person name="Souza G."/>
            <person name="Pedrosa-Harand A."/>
            <person name="Macas J."/>
            <person name="Mayer K.F.X."/>
            <person name="Houben A."/>
            <person name="Marques A."/>
        </authorList>
    </citation>
    <scope>NUCLEOTIDE SEQUENCE</scope>
    <source>
        <strain evidence="10">RhyBre1mFocal</strain>
    </source>
</reference>
<dbReference type="InterPro" id="IPR001878">
    <property type="entry name" value="Znf_CCHC"/>
</dbReference>
<evidence type="ECO:0000313" key="10">
    <source>
        <dbReference type="EMBL" id="KAJ1692490.1"/>
    </source>
</evidence>
<dbReference type="Pfam" id="PF00098">
    <property type="entry name" value="zf-CCHC"/>
    <property type="match status" value="1"/>
</dbReference>
<keyword evidence="4 7" id="KW-0539">Nucleus</keyword>
<dbReference type="InterPro" id="IPR040038">
    <property type="entry name" value="TIPIN/Csm3/Swi3"/>
</dbReference>
<dbReference type="PANTHER" id="PTHR13220:SF11">
    <property type="entry name" value="TIMELESS-INTERACTING PROTEIN"/>
    <property type="match status" value="1"/>
</dbReference>
<keyword evidence="6" id="KW-0479">Metal-binding</keyword>
<evidence type="ECO:0000259" key="9">
    <source>
        <dbReference type="PROSITE" id="PS50158"/>
    </source>
</evidence>
<comment type="caution">
    <text evidence="10">The sequence shown here is derived from an EMBL/GenBank/DDBJ whole genome shotgun (WGS) entry which is preliminary data.</text>
</comment>
<organism evidence="10 11">
    <name type="scientific">Rhynchospora breviuscula</name>
    <dbReference type="NCBI Taxonomy" id="2022672"/>
    <lineage>
        <taxon>Eukaryota</taxon>
        <taxon>Viridiplantae</taxon>
        <taxon>Streptophyta</taxon>
        <taxon>Embryophyta</taxon>
        <taxon>Tracheophyta</taxon>
        <taxon>Spermatophyta</taxon>
        <taxon>Magnoliopsida</taxon>
        <taxon>Liliopsida</taxon>
        <taxon>Poales</taxon>
        <taxon>Cyperaceae</taxon>
        <taxon>Cyperoideae</taxon>
        <taxon>Rhynchosporeae</taxon>
        <taxon>Rhynchospora</taxon>
    </lineage>
</organism>
<feature type="compositionally biased region" description="Polar residues" evidence="8">
    <location>
        <begin position="246"/>
        <end position="266"/>
    </location>
</feature>
<feature type="compositionally biased region" description="Low complexity" evidence="8">
    <location>
        <begin position="23"/>
        <end position="69"/>
    </location>
</feature>
<name>A0A9Q0HNW8_9POAL</name>
<feature type="domain" description="CCHC-type" evidence="9">
    <location>
        <begin position="9"/>
        <end position="24"/>
    </location>
</feature>
<dbReference type="GO" id="GO:0000076">
    <property type="term" value="P:DNA replication checkpoint signaling"/>
    <property type="evidence" value="ECO:0007669"/>
    <property type="project" value="UniProtKB-UniRule"/>
</dbReference>
<feature type="compositionally biased region" description="Basic and acidic residues" evidence="8">
    <location>
        <begin position="194"/>
        <end position="204"/>
    </location>
</feature>
<evidence type="ECO:0000256" key="3">
    <source>
        <dbReference type="ARBA" id="ARBA00022763"/>
    </source>
</evidence>
<comment type="similarity">
    <text evidence="2 7">Belongs to the CSM3 family.</text>
</comment>
<dbReference type="EMBL" id="JAMQYH010000003">
    <property type="protein sequence ID" value="KAJ1692490.1"/>
    <property type="molecule type" value="Genomic_DNA"/>
</dbReference>
<keyword evidence="3 7" id="KW-0227">DNA damage</keyword>
<evidence type="ECO:0000256" key="4">
    <source>
        <dbReference type="ARBA" id="ARBA00023242"/>
    </source>
</evidence>
<dbReference type="OrthoDB" id="437078at2759"/>
<evidence type="ECO:0000256" key="1">
    <source>
        <dbReference type="ARBA" id="ARBA00004123"/>
    </source>
</evidence>
<dbReference type="GO" id="GO:0006974">
    <property type="term" value="P:DNA damage response"/>
    <property type="evidence" value="ECO:0007669"/>
    <property type="project" value="UniProtKB-KW"/>
</dbReference>
<keyword evidence="5 7" id="KW-0131">Cell cycle</keyword>
<dbReference type="GO" id="GO:0003677">
    <property type="term" value="F:DNA binding"/>
    <property type="evidence" value="ECO:0007669"/>
    <property type="project" value="TreeGrafter"/>
</dbReference>
<evidence type="ECO:0000256" key="8">
    <source>
        <dbReference type="SAM" id="MobiDB-lite"/>
    </source>
</evidence>
<dbReference type="GO" id="GO:0043111">
    <property type="term" value="P:replication fork arrest"/>
    <property type="evidence" value="ECO:0007669"/>
    <property type="project" value="TreeGrafter"/>
</dbReference>
<dbReference type="PROSITE" id="PS50158">
    <property type="entry name" value="ZF_CCHC"/>
    <property type="match status" value="1"/>
</dbReference>
<comment type="function">
    <text evidence="7">Plays an important role in the control of DNA replication and the maintenance of replication fork stability.</text>
</comment>
<keyword evidence="11" id="KW-1185">Reference proteome</keyword>
<keyword evidence="6" id="KW-0862">Zinc</keyword>
<dbReference type="GO" id="GO:0031298">
    <property type="term" value="C:replication fork protection complex"/>
    <property type="evidence" value="ECO:0007669"/>
    <property type="project" value="TreeGrafter"/>
</dbReference>
<dbReference type="AlphaFoldDB" id="A0A9Q0HNW8"/>
<accession>A0A9Q0HNW8</accession>
<evidence type="ECO:0000256" key="2">
    <source>
        <dbReference type="ARBA" id="ARBA00006075"/>
    </source>
</evidence>
<dbReference type="Pfam" id="PF07962">
    <property type="entry name" value="Swi3"/>
    <property type="match status" value="1"/>
</dbReference>
<dbReference type="GO" id="GO:0008270">
    <property type="term" value="F:zinc ion binding"/>
    <property type="evidence" value="ECO:0007669"/>
    <property type="project" value="UniProtKB-KW"/>
</dbReference>
<feature type="region of interest" description="Disordered" evidence="8">
    <location>
        <begin position="165"/>
        <end position="272"/>
    </location>
</feature>
<gene>
    <name evidence="10" type="ORF">LUZ63_009188</name>
</gene>
<evidence type="ECO:0000256" key="5">
    <source>
        <dbReference type="ARBA" id="ARBA00023306"/>
    </source>
</evidence>
<feature type="compositionally biased region" description="Acidic residues" evidence="8">
    <location>
        <begin position="181"/>
        <end position="193"/>
    </location>
</feature>
<evidence type="ECO:0000313" key="11">
    <source>
        <dbReference type="Proteomes" id="UP001151287"/>
    </source>
</evidence>
<dbReference type="PANTHER" id="PTHR13220">
    <property type="entry name" value="TIMELESS INTERACTING-RELATED"/>
    <property type="match status" value="1"/>
</dbReference>
<evidence type="ECO:0000256" key="6">
    <source>
        <dbReference type="PROSITE-ProRule" id="PRU00047"/>
    </source>
</evidence>
<dbReference type="GO" id="GO:0031297">
    <property type="term" value="P:replication fork processing"/>
    <property type="evidence" value="ECO:0007669"/>
    <property type="project" value="UniProtKB-UniRule"/>
</dbReference>
<proteinExistence type="inferred from homology"/>
<sequence length="310" mass="34252">MAESVPTGCFKCGRPGHWSRDCPSSSSSSAPSNPNPSSTPNFSKPNTPFPNSKFSSKSTSATKSAASGTDPATKKKPRARPNLTADLLLSDDGLGYVLRHFPRGFKYHGRGHEVNDLGSLIGLYSEWHKRLIPYYSFDQFVHKVEQVGASKRVRRCIEELRQRVARGGDPTKLHEPPVEEPTQEQEPDEETENDPFHDPADLPHENTPAANDPVPDPTELVDPPEDMLDEIYHNATKKPEIVAGQEVTQPKSPSHGQNTEPSSLSEKTNDDTMKRVAVELTEEQRARMAANRLKALERAKARELAAQISS</sequence>
<dbReference type="Proteomes" id="UP001151287">
    <property type="component" value="Unassembled WGS sequence"/>
</dbReference>
<feature type="region of interest" description="Disordered" evidence="8">
    <location>
        <begin position="1"/>
        <end position="83"/>
    </location>
</feature>
<evidence type="ECO:0000256" key="7">
    <source>
        <dbReference type="RuleBase" id="RU366049"/>
    </source>
</evidence>
<dbReference type="SUPFAM" id="SSF57756">
    <property type="entry name" value="Retrovirus zinc finger-like domains"/>
    <property type="match status" value="1"/>
</dbReference>
<comment type="subcellular location">
    <subcellularLocation>
        <location evidence="1 7">Nucleus</location>
    </subcellularLocation>
</comment>
<dbReference type="InterPro" id="IPR012923">
    <property type="entry name" value="Csm3"/>
</dbReference>
<protein>
    <recommendedName>
        <fullName evidence="9">CCHC-type domain-containing protein</fullName>
    </recommendedName>
</protein>